<reference evidence="1" key="2">
    <citation type="journal article" date="2015" name="Fish Shellfish Immunol.">
        <title>Early steps in the European eel (Anguilla anguilla)-Vibrio vulnificus interaction in the gills: Role of the RtxA13 toxin.</title>
        <authorList>
            <person name="Callol A."/>
            <person name="Pajuelo D."/>
            <person name="Ebbesson L."/>
            <person name="Teles M."/>
            <person name="MacKenzie S."/>
            <person name="Amaro C."/>
        </authorList>
    </citation>
    <scope>NUCLEOTIDE SEQUENCE</scope>
</reference>
<reference evidence="1" key="1">
    <citation type="submission" date="2014-11" db="EMBL/GenBank/DDBJ databases">
        <authorList>
            <person name="Amaro Gonzalez C."/>
        </authorList>
    </citation>
    <scope>NUCLEOTIDE SEQUENCE</scope>
</reference>
<organism evidence="1">
    <name type="scientific">Anguilla anguilla</name>
    <name type="common">European freshwater eel</name>
    <name type="synonym">Muraena anguilla</name>
    <dbReference type="NCBI Taxonomy" id="7936"/>
    <lineage>
        <taxon>Eukaryota</taxon>
        <taxon>Metazoa</taxon>
        <taxon>Chordata</taxon>
        <taxon>Craniata</taxon>
        <taxon>Vertebrata</taxon>
        <taxon>Euteleostomi</taxon>
        <taxon>Actinopterygii</taxon>
        <taxon>Neopterygii</taxon>
        <taxon>Teleostei</taxon>
        <taxon>Anguilliformes</taxon>
        <taxon>Anguillidae</taxon>
        <taxon>Anguilla</taxon>
    </lineage>
</organism>
<name>A0A0E9QES4_ANGAN</name>
<proteinExistence type="predicted"/>
<dbReference type="AlphaFoldDB" id="A0A0E9QES4"/>
<sequence length="29" mass="3377">MSLTNRTTKGLPRRLSSCRCTRLRISRGR</sequence>
<evidence type="ECO:0000313" key="1">
    <source>
        <dbReference type="EMBL" id="JAH15017.1"/>
    </source>
</evidence>
<accession>A0A0E9QES4</accession>
<dbReference type="EMBL" id="GBXM01093560">
    <property type="protein sequence ID" value="JAH15017.1"/>
    <property type="molecule type" value="Transcribed_RNA"/>
</dbReference>
<protein>
    <submittedName>
        <fullName evidence="1">Uncharacterized protein</fullName>
    </submittedName>
</protein>